<evidence type="ECO:0000313" key="2">
    <source>
        <dbReference type="Proteomes" id="UP000246073"/>
    </source>
</evidence>
<dbReference type="EMBL" id="OOFM01000005">
    <property type="protein sequence ID" value="SPL66271.1"/>
    <property type="molecule type" value="Genomic_DNA"/>
</dbReference>
<protein>
    <submittedName>
        <fullName evidence="1">Uncharacterized protein</fullName>
    </submittedName>
</protein>
<dbReference type="AlphaFoldDB" id="A0A2P9HQA8"/>
<reference evidence="2" key="1">
    <citation type="submission" date="2017-12" db="EMBL/GenBank/DDBJ databases">
        <authorList>
            <person name="Diaz M."/>
        </authorList>
    </citation>
    <scope>NUCLEOTIDE SEQUENCE [LARGE SCALE GENOMIC DNA]</scope>
    <source>
        <strain evidence="2">FI11154</strain>
    </source>
</reference>
<name>A0A2P9HQA8_9HYPH</name>
<accession>A0A2P9HQA8</accession>
<dbReference type="Proteomes" id="UP000246073">
    <property type="component" value="Unassembled WGS sequence"/>
</dbReference>
<organism evidence="1 2">
    <name type="scientific">Ochrobactrum soli</name>
    <dbReference type="NCBI Taxonomy" id="2448455"/>
    <lineage>
        <taxon>Bacteria</taxon>
        <taxon>Pseudomonadati</taxon>
        <taxon>Pseudomonadota</taxon>
        <taxon>Alphaproteobacteria</taxon>
        <taxon>Hyphomicrobiales</taxon>
        <taxon>Brucellaceae</taxon>
        <taxon>Brucella/Ochrobactrum group</taxon>
        <taxon>Ochrobactrum</taxon>
    </lineage>
</organism>
<gene>
    <name evidence="1" type="ORF">OHAE_2138</name>
</gene>
<proteinExistence type="predicted"/>
<sequence>MELLICRFVLHSHESGLNNRLEPAFGQARSSAIGRGITDGNDAT</sequence>
<evidence type="ECO:0000313" key="1">
    <source>
        <dbReference type="EMBL" id="SPL66271.1"/>
    </source>
</evidence>